<sequence>MNENKFTLIEHLAELRKRLFIILAVAIGTSSICFFYVDRVVQDILKPAKQLDFVYLSPPELFLAYVKISLIAGIIISSPISFYQIWLFIKPGLEKTEKRFILASLFTGAFFFIAGTTFAYKIILPITIEFFAKLKIEDIEPMISFGSYIGFISSILLSFGLVFEMPMLIALLTRFKLISAPTLRRNRKVVILLVFIVAAILTPPDVVSQILLAGPMVLLFELSILISSFLGKENRQENTLKRISSSSN</sequence>
<organism evidence="6 7">
    <name type="scientific">Anaerosolibacter carboniphilus</name>
    <dbReference type="NCBI Taxonomy" id="1417629"/>
    <lineage>
        <taxon>Bacteria</taxon>
        <taxon>Bacillati</taxon>
        <taxon>Bacillota</taxon>
        <taxon>Clostridia</taxon>
        <taxon>Peptostreptococcales</taxon>
        <taxon>Thermotaleaceae</taxon>
        <taxon>Anaerosolibacter</taxon>
    </lineage>
</organism>
<feature type="transmembrane region" description="Helical" evidence="5">
    <location>
        <begin position="210"/>
        <end position="231"/>
    </location>
</feature>
<dbReference type="Proteomes" id="UP000579281">
    <property type="component" value="Unassembled WGS sequence"/>
</dbReference>
<dbReference type="InterPro" id="IPR002033">
    <property type="entry name" value="TatC"/>
</dbReference>
<keyword evidence="4 5" id="KW-0472">Membrane</keyword>
<evidence type="ECO:0000256" key="1">
    <source>
        <dbReference type="ARBA" id="ARBA00004141"/>
    </source>
</evidence>
<accession>A0A841KNA2</accession>
<keyword evidence="2 5" id="KW-0812">Transmembrane</keyword>
<feature type="transmembrane region" description="Helical" evidence="5">
    <location>
        <begin position="148"/>
        <end position="175"/>
    </location>
</feature>
<dbReference type="Pfam" id="PF00902">
    <property type="entry name" value="TatC"/>
    <property type="match status" value="1"/>
</dbReference>
<evidence type="ECO:0000256" key="2">
    <source>
        <dbReference type="ARBA" id="ARBA00022692"/>
    </source>
</evidence>
<comment type="function">
    <text evidence="5">Part of the twin-arginine translocation (Tat) system that transports large folded proteins containing a characteristic twin-arginine motif in their signal peptide across membranes.</text>
</comment>
<gene>
    <name evidence="5" type="primary">tatC</name>
    <name evidence="6" type="ORF">HNQ80_000968</name>
</gene>
<dbReference type="PRINTS" id="PR01840">
    <property type="entry name" value="TATCFAMILY"/>
</dbReference>
<protein>
    <recommendedName>
        <fullName evidence="5">Sec-independent protein translocase protein TatC</fullName>
    </recommendedName>
</protein>
<dbReference type="AlphaFoldDB" id="A0A841KNA2"/>
<proteinExistence type="inferred from homology"/>
<keyword evidence="7" id="KW-1185">Reference proteome</keyword>
<dbReference type="NCBIfam" id="TIGR00945">
    <property type="entry name" value="tatC"/>
    <property type="match status" value="1"/>
</dbReference>
<dbReference type="GO" id="GO:0033281">
    <property type="term" value="C:TAT protein transport complex"/>
    <property type="evidence" value="ECO:0007669"/>
    <property type="project" value="UniProtKB-UniRule"/>
</dbReference>
<name>A0A841KNA2_9FIRM</name>
<comment type="subunit">
    <text evidence="5">Forms a complex with TatA.</text>
</comment>
<dbReference type="RefSeq" id="WP_184308674.1">
    <property type="nucleotide sequence ID" value="NZ_JACHEN010000004.1"/>
</dbReference>
<dbReference type="EMBL" id="JACHEN010000004">
    <property type="protein sequence ID" value="MBB6214883.1"/>
    <property type="molecule type" value="Genomic_DNA"/>
</dbReference>
<dbReference type="HAMAP" id="MF_00902">
    <property type="entry name" value="TatC"/>
    <property type="match status" value="1"/>
</dbReference>
<comment type="caution">
    <text evidence="6">The sequence shown here is derived from an EMBL/GenBank/DDBJ whole genome shotgun (WGS) entry which is preliminary data.</text>
</comment>
<evidence type="ECO:0000256" key="4">
    <source>
        <dbReference type="ARBA" id="ARBA00023136"/>
    </source>
</evidence>
<feature type="transmembrane region" description="Helical" evidence="5">
    <location>
        <begin position="100"/>
        <end position="128"/>
    </location>
</feature>
<comment type="subcellular location">
    <subcellularLocation>
        <location evidence="5">Cell membrane</location>
        <topology evidence="5">Multi-pass membrane protein</topology>
    </subcellularLocation>
    <subcellularLocation>
        <location evidence="1">Membrane</location>
        <topology evidence="1">Multi-pass membrane protein</topology>
    </subcellularLocation>
</comment>
<evidence type="ECO:0000313" key="6">
    <source>
        <dbReference type="EMBL" id="MBB6214883.1"/>
    </source>
</evidence>
<feature type="transmembrane region" description="Helical" evidence="5">
    <location>
        <begin position="187"/>
        <end position="204"/>
    </location>
</feature>
<keyword evidence="5" id="KW-0653">Protein transport</keyword>
<dbReference type="GO" id="GO:0043953">
    <property type="term" value="P:protein transport by the Tat complex"/>
    <property type="evidence" value="ECO:0007669"/>
    <property type="project" value="UniProtKB-UniRule"/>
</dbReference>
<feature type="transmembrane region" description="Helical" evidence="5">
    <location>
        <begin position="20"/>
        <end position="37"/>
    </location>
</feature>
<feature type="transmembrane region" description="Helical" evidence="5">
    <location>
        <begin position="62"/>
        <end position="88"/>
    </location>
</feature>
<keyword evidence="5" id="KW-0811">Translocation</keyword>
<dbReference type="GO" id="GO:0009977">
    <property type="term" value="F:proton motive force dependent protein transmembrane transporter activity"/>
    <property type="evidence" value="ECO:0007669"/>
    <property type="project" value="TreeGrafter"/>
</dbReference>
<evidence type="ECO:0000256" key="3">
    <source>
        <dbReference type="ARBA" id="ARBA00022989"/>
    </source>
</evidence>
<comment type="similarity">
    <text evidence="5">Belongs to the TatC family.</text>
</comment>
<dbReference type="PANTHER" id="PTHR30371">
    <property type="entry name" value="SEC-INDEPENDENT PROTEIN TRANSLOCASE PROTEIN TATC"/>
    <property type="match status" value="1"/>
</dbReference>
<evidence type="ECO:0000256" key="5">
    <source>
        <dbReference type="HAMAP-Rule" id="MF_00902"/>
    </source>
</evidence>
<dbReference type="PANTHER" id="PTHR30371:SF0">
    <property type="entry name" value="SEC-INDEPENDENT PROTEIN TRANSLOCASE PROTEIN TATC, CHLOROPLASTIC-RELATED"/>
    <property type="match status" value="1"/>
</dbReference>
<keyword evidence="3 5" id="KW-1133">Transmembrane helix</keyword>
<evidence type="ECO:0000313" key="7">
    <source>
        <dbReference type="Proteomes" id="UP000579281"/>
    </source>
</evidence>
<keyword evidence="5" id="KW-1003">Cell membrane</keyword>
<dbReference type="GO" id="GO:0065002">
    <property type="term" value="P:intracellular protein transmembrane transport"/>
    <property type="evidence" value="ECO:0007669"/>
    <property type="project" value="TreeGrafter"/>
</dbReference>
<reference evidence="6 7" key="1">
    <citation type="submission" date="2020-08" db="EMBL/GenBank/DDBJ databases">
        <title>Genomic Encyclopedia of Type Strains, Phase IV (KMG-IV): sequencing the most valuable type-strain genomes for metagenomic binning, comparative biology and taxonomic classification.</title>
        <authorList>
            <person name="Goeker M."/>
        </authorList>
    </citation>
    <scope>NUCLEOTIDE SEQUENCE [LARGE SCALE GENOMIC DNA]</scope>
    <source>
        <strain evidence="6 7">DSM 103526</strain>
    </source>
</reference>
<keyword evidence="5" id="KW-0813">Transport</keyword>